<name>A0A1Y6EKL0_9HYPH</name>
<organism evidence="2 3">
    <name type="scientific">Devosia lucknowensis</name>
    <dbReference type="NCBI Taxonomy" id="1096929"/>
    <lineage>
        <taxon>Bacteria</taxon>
        <taxon>Pseudomonadati</taxon>
        <taxon>Pseudomonadota</taxon>
        <taxon>Alphaproteobacteria</taxon>
        <taxon>Hyphomicrobiales</taxon>
        <taxon>Devosiaceae</taxon>
        <taxon>Devosia</taxon>
    </lineage>
</organism>
<keyword evidence="1" id="KW-1133">Transmembrane helix</keyword>
<gene>
    <name evidence="2" type="ORF">SAMN06295905_0768</name>
</gene>
<dbReference type="Pfam" id="PF11003">
    <property type="entry name" value="DUF2842"/>
    <property type="match status" value="1"/>
</dbReference>
<keyword evidence="1" id="KW-0812">Transmembrane</keyword>
<keyword evidence="3" id="KW-1185">Reference proteome</keyword>
<feature type="transmembrane region" description="Helical" evidence="1">
    <location>
        <begin position="39"/>
        <end position="58"/>
    </location>
</feature>
<dbReference type="InterPro" id="IPR021265">
    <property type="entry name" value="DUF2842"/>
</dbReference>
<sequence length="76" mass="8486">MPHMTQRNRKLIGAFLLVGSIVLWSVMATWIYLKLPQGLPGLVLILFFIVAGMGWTLPAMPLIKWMARPDPSAPGR</sequence>
<evidence type="ECO:0008006" key="4">
    <source>
        <dbReference type="Google" id="ProtNLM"/>
    </source>
</evidence>
<keyword evidence="1" id="KW-0472">Membrane</keyword>
<dbReference type="EMBL" id="FXWK01000001">
    <property type="protein sequence ID" value="SMQ63127.1"/>
    <property type="molecule type" value="Genomic_DNA"/>
</dbReference>
<dbReference type="AlphaFoldDB" id="A0A1Y6EKL0"/>
<protein>
    <recommendedName>
        <fullName evidence="4">DUF2842 domain-containing protein</fullName>
    </recommendedName>
</protein>
<feature type="transmembrane region" description="Helical" evidence="1">
    <location>
        <begin position="12"/>
        <end position="33"/>
    </location>
</feature>
<dbReference type="Proteomes" id="UP000194474">
    <property type="component" value="Unassembled WGS sequence"/>
</dbReference>
<proteinExistence type="predicted"/>
<accession>A0A1Y6EKL0</accession>
<evidence type="ECO:0000256" key="1">
    <source>
        <dbReference type="SAM" id="Phobius"/>
    </source>
</evidence>
<evidence type="ECO:0000313" key="3">
    <source>
        <dbReference type="Proteomes" id="UP000194474"/>
    </source>
</evidence>
<reference evidence="3" key="1">
    <citation type="submission" date="2017-04" db="EMBL/GenBank/DDBJ databases">
        <authorList>
            <person name="Varghese N."/>
            <person name="Submissions S."/>
        </authorList>
    </citation>
    <scope>NUCLEOTIDE SEQUENCE [LARGE SCALE GENOMIC DNA]</scope>
</reference>
<evidence type="ECO:0000313" key="2">
    <source>
        <dbReference type="EMBL" id="SMQ63127.1"/>
    </source>
</evidence>